<evidence type="ECO:0000313" key="7">
    <source>
        <dbReference type="EMBL" id="KAK4206969.1"/>
    </source>
</evidence>
<keyword evidence="8" id="KW-1185">Reference proteome</keyword>
<reference evidence="7" key="2">
    <citation type="submission" date="2023-05" db="EMBL/GenBank/DDBJ databases">
        <authorList>
            <consortium name="Lawrence Berkeley National Laboratory"/>
            <person name="Steindorff A."/>
            <person name="Hensen N."/>
            <person name="Bonometti L."/>
            <person name="Westerberg I."/>
            <person name="Brannstrom I.O."/>
            <person name="Guillou S."/>
            <person name="Cros-Aarteil S."/>
            <person name="Calhoun S."/>
            <person name="Haridas S."/>
            <person name="Kuo A."/>
            <person name="Mondo S."/>
            <person name="Pangilinan J."/>
            <person name="Riley R."/>
            <person name="Labutti K."/>
            <person name="Andreopoulos B."/>
            <person name="Lipzen A."/>
            <person name="Chen C."/>
            <person name="Yanf M."/>
            <person name="Daum C."/>
            <person name="Ng V."/>
            <person name="Clum A."/>
            <person name="Ohm R."/>
            <person name="Martin F."/>
            <person name="Silar P."/>
            <person name="Natvig D."/>
            <person name="Lalanne C."/>
            <person name="Gautier V."/>
            <person name="Ament-Velasquez S.L."/>
            <person name="Kruys A."/>
            <person name="Hutchinson M.I."/>
            <person name="Powell A.J."/>
            <person name="Barry K."/>
            <person name="Miller A.N."/>
            <person name="Grigoriev I.V."/>
            <person name="Debuchy R."/>
            <person name="Gladieux P."/>
            <person name="Thoren M.H."/>
            <person name="Johannesson H."/>
        </authorList>
    </citation>
    <scope>NUCLEOTIDE SEQUENCE</scope>
    <source>
        <strain evidence="7">PSN293</strain>
    </source>
</reference>
<proteinExistence type="predicted"/>
<dbReference type="GO" id="GO:0045122">
    <property type="term" value="P:aflatoxin biosynthetic process"/>
    <property type="evidence" value="ECO:0007669"/>
    <property type="project" value="InterPro"/>
</dbReference>
<reference evidence="7" key="1">
    <citation type="journal article" date="2023" name="Mol. Phylogenet. Evol.">
        <title>Genome-scale phylogeny and comparative genomics of the fungal order Sordariales.</title>
        <authorList>
            <person name="Hensen N."/>
            <person name="Bonometti L."/>
            <person name="Westerberg I."/>
            <person name="Brannstrom I.O."/>
            <person name="Guillou S."/>
            <person name="Cros-Aarteil S."/>
            <person name="Calhoun S."/>
            <person name="Haridas S."/>
            <person name="Kuo A."/>
            <person name="Mondo S."/>
            <person name="Pangilinan J."/>
            <person name="Riley R."/>
            <person name="LaButti K."/>
            <person name="Andreopoulos B."/>
            <person name="Lipzen A."/>
            <person name="Chen C."/>
            <person name="Yan M."/>
            <person name="Daum C."/>
            <person name="Ng V."/>
            <person name="Clum A."/>
            <person name="Steindorff A."/>
            <person name="Ohm R.A."/>
            <person name="Martin F."/>
            <person name="Silar P."/>
            <person name="Natvig D.O."/>
            <person name="Lalanne C."/>
            <person name="Gautier V."/>
            <person name="Ament-Velasquez S.L."/>
            <person name="Kruys A."/>
            <person name="Hutchinson M.I."/>
            <person name="Powell A.J."/>
            <person name="Barry K."/>
            <person name="Miller A.N."/>
            <person name="Grigoriev I.V."/>
            <person name="Debuchy R."/>
            <person name="Gladieux P."/>
            <person name="Hiltunen Thoren M."/>
            <person name="Johannesson H."/>
        </authorList>
    </citation>
    <scope>NUCLEOTIDE SEQUENCE</scope>
    <source>
        <strain evidence="7">PSN293</strain>
    </source>
</reference>
<dbReference type="InterPro" id="IPR013700">
    <property type="entry name" value="AflR"/>
</dbReference>
<dbReference type="GO" id="GO:0006355">
    <property type="term" value="P:regulation of DNA-templated transcription"/>
    <property type="evidence" value="ECO:0007669"/>
    <property type="project" value="InterPro"/>
</dbReference>
<protein>
    <recommendedName>
        <fullName evidence="6">Aflatoxin regulatory protein domain-containing protein</fullName>
    </recommendedName>
</protein>
<keyword evidence="4" id="KW-0804">Transcription</keyword>
<organism evidence="7 8">
    <name type="scientific">Rhypophila decipiens</name>
    <dbReference type="NCBI Taxonomy" id="261697"/>
    <lineage>
        <taxon>Eukaryota</taxon>
        <taxon>Fungi</taxon>
        <taxon>Dikarya</taxon>
        <taxon>Ascomycota</taxon>
        <taxon>Pezizomycotina</taxon>
        <taxon>Sordariomycetes</taxon>
        <taxon>Sordariomycetidae</taxon>
        <taxon>Sordariales</taxon>
        <taxon>Naviculisporaceae</taxon>
        <taxon>Rhypophila</taxon>
    </lineage>
</organism>
<sequence>MGSTSSLCMMGSQANALPMSLSNTPTATPTKTTTTPKSCVDAVLSAAQEAGRLIRSLLDCPTCRAGPQLQLLLTVAFAEVIACYRRVISTYKNMRTQKNGPQQDDELTRTPLSIGNHRIEGSIETMLVGRVIASRLEDLEALMREILLVPPAACSAVQGHKPEGGEPASRISPSGSTLAALLGEMYLRRDSYLAEQLSATKRELTELLTHQDARDGRTPVP</sequence>
<dbReference type="GO" id="GO:0046872">
    <property type="term" value="F:metal ion binding"/>
    <property type="evidence" value="ECO:0007669"/>
    <property type="project" value="UniProtKB-KW"/>
</dbReference>
<keyword evidence="2" id="KW-0805">Transcription regulation</keyword>
<feature type="domain" description="Aflatoxin regulatory protein" evidence="6">
    <location>
        <begin position="18"/>
        <end position="98"/>
    </location>
</feature>
<evidence type="ECO:0000256" key="2">
    <source>
        <dbReference type="ARBA" id="ARBA00023015"/>
    </source>
</evidence>
<keyword evidence="3" id="KW-0238">DNA-binding</keyword>
<evidence type="ECO:0000313" key="8">
    <source>
        <dbReference type="Proteomes" id="UP001301769"/>
    </source>
</evidence>
<dbReference type="Pfam" id="PF08493">
    <property type="entry name" value="AflR"/>
    <property type="match status" value="1"/>
</dbReference>
<evidence type="ECO:0000256" key="3">
    <source>
        <dbReference type="ARBA" id="ARBA00023125"/>
    </source>
</evidence>
<dbReference type="GO" id="GO:0003677">
    <property type="term" value="F:DNA binding"/>
    <property type="evidence" value="ECO:0007669"/>
    <property type="project" value="UniProtKB-KW"/>
</dbReference>
<evidence type="ECO:0000259" key="6">
    <source>
        <dbReference type="Pfam" id="PF08493"/>
    </source>
</evidence>
<dbReference type="AlphaFoldDB" id="A0AAN6XUI9"/>
<keyword evidence="5" id="KW-0539">Nucleus</keyword>
<gene>
    <name evidence="7" type="ORF">QBC37DRAFT_434190</name>
</gene>
<comment type="caution">
    <text evidence="7">The sequence shown here is derived from an EMBL/GenBank/DDBJ whole genome shotgun (WGS) entry which is preliminary data.</text>
</comment>
<dbReference type="GO" id="GO:0005634">
    <property type="term" value="C:nucleus"/>
    <property type="evidence" value="ECO:0007669"/>
    <property type="project" value="InterPro"/>
</dbReference>
<accession>A0AAN6XUI9</accession>
<evidence type="ECO:0000256" key="4">
    <source>
        <dbReference type="ARBA" id="ARBA00023163"/>
    </source>
</evidence>
<dbReference type="EMBL" id="MU858332">
    <property type="protein sequence ID" value="KAK4206969.1"/>
    <property type="molecule type" value="Genomic_DNA"/>
</dbReference>
<dbReference type="Proteomes" id="UP001301769">
    <property type="component" value="Unassembled WGS sequence"/>
</dbReference>
<name>A0AAN6XUI9_9PEZI</name>
<evidence type="ECO:0000256" key="5">
    <source>
        <dbReference type="ARBA" id="ARBA00023242"/>
    </source>
</evidence>
<evidence type="ECO:0000256" key="1">
    <source>
        <dbReference type="ARBA" id="ARBA00022723"/>
    </source>
</evidence>
<keyword evidence="1" id="KW-0479">Metal-binding</keyword>